<dbReference type="GO" id="GO:0020037">
    <property type="term" value="F:heme binding"/>
    <property type="evidence" value="ECO:0007669"/>
    <property type="project" value="InterPro"/>
</dbReference>
<dbReference type="InterPro" id="IPR010582">
    <property type="entry name" value="Catalase_immune_responsive"/>
</dbReference>
<dbReference type="SMART" id="SM01060">
    <property type="entry name" value="Catalase"/>
    <property type="match status" value="1"/>
</dbReference>
<evidence type="ECO:0000256" key="3">
    <source>
        <dbReference type="ARBA" id="ARBA00022617"/>
    </source>
</evidence>
<dbReference type="EMBL" id="JAAGNN010000003">
    <property type="protein sequence ID" value="KAF4091493.1"/>
    <property type="molecule type" value="Genomic_DNA"/>
</dbReference>
<gene>
    <name evidence="9" type="ORF">AMELA_G00037370</name>
</gene>
<feature type="domain" description="Catalase core" evidence="8">
    <location>
        <begin position="2"/>
        <end position="160"/>
    </location>
</feature>
<evidence type="ECO:0000256" key="1">
    <source>
        <dbReference type="ARBA" id="ARBA00005329"/>
    </source>
</evidence>
<keyword evidence="5" id="KW-0560">Oxidoreductase</keyword>
<dbReference type="Pfam" id="PF00199">
    <property type="entry name" value="Catalase"/>
    <property type="match status" value="1"/>
</dbReference>
<comment type="caution">
    <text evidence="9">The sequence shown here is derived from an EMBL/GenBank/DDBJ whole genome shotgun (WGS) entry which is preliminary data.</text>
</comment>
<dbReference type="GO" id="GO:0005777">
    <property type="term" value="C:peroxisome"/>
    <property type="evidence" value="ECO:0007669"/>
    <property type="project" value="TreeGrafter"/>
</dbReference>
<accession>A0A7J6B8U9</accession>
<dbReference type="GO" id="GO:0042542">
    <property type="term" value="P:response to hydrogen peroxide"/>
    <property type="evidence" value="ECO:0007669"/>
    <property type="project" value="TreeGrafter"/>
</dbReference>
<reference evidence="9 10" key="1">
    <citation type="submission" date="2020-02" db="EMBL/GenBank/DDBJ databases">
        <title>A chromosome-scale genome assembly of the black bullhead catfish (Ameiurus melas).</title>
        <authorList>
            <person name="Wen M."/>
            <person name="Zham M."/>
            <person name="Cabau C."/>
            <person name="Klopp C."/>
            <person name="Donnadieu C."/>
            <person name="Roques C."/>
            <person name="Bouchez O."/>
            <person name="Lampietro C."/>
            <person name="Jouanno E."/>
            <person name="Herpin A."/>
            <person name="Louis A."/>
            <person name="Berthelot C."/>
            <person name="Parey E."/>
            <person name="Roest-Crollius H."/>
            <person name="Braasch I."/>
            <person name="Postlethwait J."/>
            <person name="Robinson-Rechavi M."/>
            <person name="Echchiki A."/>
            <person name="Begum T."/>
            <person name="Montfort J."/>
            <person name="Schartl M."/>
            <person name="Bobe J."/>
            <person name="Guiguen Y."/>
        </authorList>
    </citation>
    <scope>NUCLEOTIDE SEQUENCE [LARGE SCALE GENOMIC DNA]</scope>
    <source>
        <strain evidence="9">M_S1</strain>
        <tissue evidence="9">Blood</tissue>
    </source>
</reference>
<keyword evidence="6" id="KW-0408">Iron</keyword>
<keyword evidence="7" id="KW-0376">Hydrogen peroxide</keyword>
<dbReference type="PANTHER" id="PTHR11465:SF9">
    <property type="entry name" value="CATALASE"/>
    <property type="match status" value="1"/>
</dbReference>
<evidence type="ECO:0000313" key="9">
    <source>
        <dbReference type="EMBL" id="KAF4091493.1"/>
    </source>
</evidence>
<dbReference type="PANTHER" id="PTHR11465">
    <property type="entry name" value="CATALASE"/>
    <property type="match status" value="1"/>
</dbReference>
<evidence type="ECO:0000256" key="5">
    <source>
        <dbReference type="ARBA" id="ARBA00023002"/>
    </source>
</evidence>
<sequence length="275" mass="31135">MDRSHVHLVILRRLKTSRRYYKAKEFEHVGKTTPIAVLFFFSDRGLPDGYHHMNGYGSHTFKLINSAGHPVYCKFHYKVWSHKDYPLVPVGCFVLNKKPVNYFAEVEQLVFDPSNMPPGGVLNYYPNSFSSPDCQPRFMEVKFRVCPDVGHYNSSDDDNLTGVRTFFNAVLSEAERERLCQNMAGHLKGAQLFIQKRMVQCSMTVDQDYGSCVQVLLDKYNTEGKKNSVHVYTKGGLSAVAASSKIRREISAGHTCERTSALVRHIIKNISSVAG</sequence>
<keyword evidence="10" id="KW-1185">Reference proteome</keyword>
<name>A0A7J6B8U9_AMEME</name>
<dbReference type="SUPFAM" id="SSF56634">
    <property type="entry name" value="Heme-dependent catalase-like"/>
    <property type="match status" value="1"/>
</dbReference>
<dbReference type="InterPro" id="IPR011614">
    <property type="entry name" value="Catalase_core"/>
</dbReference>
<dbReference type="Gene3D" id="2.40.180.10">
    <property type="entry name" value="Catalase core domain"/>
    <property type="match status" value="3"/>
</dbReference>
<protein>
    <recommendedName>
        <fullName evidence="8">Catalase core domain-containing protein</fullName>
    </recommendedName>
</protein>
<evidence type="ECO:0000313" key="10">
    <source>
        <dbReference type="Proteomes" id="UP000593565"/>
    </source>
</evidence>
<keyword evidence="2" id="KW-0575">Peroxidase</keyword>
<comment type="similarity">
    <text evidence="1">Belongs to the catalase family.</text>
</comment>
<dbReference type="Proteomes" id="UP000593565">
    <property type="component" value="Unassembled WGS sequence"/>
</dbReference>
<dbReference type="GO" id="GO:0004096">
    <property type="term" value="F:catalase activity"/>
    <property type="evidence" value="ECO:0007669"/>
    <property type="project" value="UniProtKB-EC"/>
</dbReference>
<dbReference type="GO" id="GO:0042744">
    <property type="term" value="P:hydrogen peroxide catabolic process"/>
    <property type="evidence" value="ECO:0007669"/>
    <property type="project" value="UniProtKB-KW"/>
</dbReference>
<dbReference type="AlphaFoldDB" id="A0A7J6B8U9"/>
<dbReference type="GO" id="GO:0046872">
    <property type="term" value="F:metal ion binding"/>
    <property type="evidence" value="ECO:0007669"/>
    <property type="project" value="UniProtKB-KW"/>
</dbReference>
<dbReference type="InterPro" id="IPR018028">
    <property type="entry name" value="Catalase"/>
</dbReference>
<evidence type="ECO:0000256" key="4">
    <source>
        <dbReference type="ARBA" id="ARBA00022723"/>
    </source>
</evidence>
<evidence type="ECO:0000256" key="2">
    <source>
        <dbReference type="ARBA" id="ARBA00022559"/>
    </source>
</evidence>
<dbReference type="GO" id="GO:0005739">
    <property type="term" value="C:mitochondrion"/>
    <property type="evidence" value="ECO:0007669"/>
    <property type="project" value="TreeGrafter"/>
</dbReference>
<dbReference type="InterPro" id="IPR020835">
    <property type="entry name" value="Catalase_sf"/>
</dbReference>
<proteinExistence type="inferred from homology"/>
<dbReference type="Pfam" id="PF06628">
    <property type="entry name" value="Catalase-rel"/>
    <property type="match status" value="1"/>
</dbReference>
<evidence type="ECO:0000259" key="8">
    <source>
        <dbReference type="SMART" id="SM01060"/>
    </source>
</evidence>
<evidence type="ECO:0000256" key="7">
    <source>
        <dbReference type="ARBA" id="ARBA00023324"/>
    </source>
</evidence>
<evidence type="ECO:0000256" key="6">
    <source>
        <dbReference type="ARBA" id="ARBA00023004"/>
    </source>
</evidence>
<keyword evidence="4" id="KW-0479">Metal-binding</keyword>
<keyword evidence="3" id="KW-0349">Heme</keyword>
<organism evidence="9 10">
    <name type="scientific">Ameiurus melas</name>
    <name type="common">Black bullhead</name>
    <name type="synonym">Silurus melas</name>
    <dbReference type="NCBI Taxonomy" id="219545"/>
    <lineage>
        <taxon>Eukaryota</taxon>
        <taxon>Metazoa</taxon>
        <taxon>Chordata</taxon>
        <taxon>Craniata</taxon>
        <taxon>Vertebrata</taxon>
        <taxon>Euteleostomi</taxon>
        <taxon>Actinopterygii</taxon>
        <taxon>Neopterygii</taxon>
        <taxon>Teleostei</taxon>
        <taxon>Ostariophysi</taxon>
        <taxon>Siluriformes</taxon>
        <taxon>Ictaluridae</taxon>
        <taxon>Ameiurus</taxon>
    </lineage>
</organism>